<dbReference type="InterPro" id="IPR041705">
    <property type="entry name" value="PIN_Sll0205"/>
</dbReference>
<evidence type="ECO:0000313" key="2">
    <source>
        <dbReference type="EMBL" id="TCU91524.1"/>
    </source>
</evidence>
<feature type="domain" description="PIN" evidence="1">
    <location>
        <begin position="4"/>
        <end position="119"/>
    </location>
</feature>
<evidence type="ECO:0000313" key="3">
    <source>
        <dbReference type="Proteomes" id="UP000295110"/>
    </source>
</evidence>
<gene>
    <name evidence="2" type="ORF">EV671_10251</name>
</gene>
<dbReference type="PANTHER" id="PTHR36173">
    <property type="entry name" value="RIBONUCLEASE VAPC16-RELATED"/>
    <property type="match status" value="1"/>
</dbReference>
<comment type="caution">
    <text evidence="2">The sequence shown here is derived from an EMBL/GenBank/DDBJ whole genome shotgun (WGS) entry which is preliminary data.</text>
</comment>
<dbReference type="PANTHER" id="PTHR36173:SF2">
    <property type="entry name" value="RIBONUCLEASE VAPC16"/>
    <property type="match status" value="1"/>
</dbReference>
<dbReference type="InterPro" id="IPR052919">
    <property type="entry name" value="TA_system_RNase"/>
</dbReference>
<dbReference type="InterPro" id="IPR002716">
    <property type="entry name" value="PIN_dom"/>
</dbReference>
<dbReference type="AlphaFoldDB" id="A0A4R3UNF2"/>
<name>A0A4R3UNF2_ROSSA</name>
<accession>A0A4R3UNF2</accession>
<dbReference type="SUPFAM" id="SSF88723">
    <property type="entry name" value="PIN domain-like"/>
    <property type="match status" value="1"/>
</dbReference>
<keyword evidence="3" id="KW-1185">Reference proteome</keyword>
<sequence>MRLLLDTHIFLWAVSGSSLLKPPVRRLIESADEVYVSAASVWEVAIKARLGRIDADPHELAAAIDASGFLELPVSAAHAAEVASLELHHNDPFDRLLIAQAMVEPLKLVTVDEVLAKYSDVVLLV</sequence>
<reference evidence="2 3" key="1">
    <citation type="submission" date="2019-03" db="EMBL/GenBank/DDBJ databases">
        <title>Genomic Encyclopedia of Type Strains, Phase IV (KMG-IV): sequencing the most valuable type-strain genomes for metagenomic binning, comparative biology and taxonomic classification.</title>
        <authorList>
            <person name="Goeker M."/>
        </authorList>
    </citation>
    <scope>NUCLEOTIDE SEQUENCE [LARGE SCALE GENOMIC DNA]</scope>
    <source>
        <strain evidence="2 3">DSM 654</strain>
    </source>
</reference>
<dbReference type="RefSeq" id="WP_132574288.1">
    <property type="nucleotide sequence ID" value="NZ_CBCSGL010000021.1"/>
</dbReference>
<protein>
    <submittedName>
        <fullName evidence="2">PIN domain nuclease of toxin-antitoxin system</fullName>
    </submittedName>
</protein>
<evidence type="ECO:0000259" key="1">
    <source>
        <dbReference type="Pfam" id="PF01850"/>
    </source>
</evidence>
<dbReference type="CDD" id="cd09872">
    <property type="entry name" value="PIN_Sll0205-like"/>
    <property type="match status" value="1"/>
</dbReference>
<organism evidence="2 3">
    <name type="scientific">Roseateles saccharophilus</name>
    <name type="common">Pseudomonas saccharophila</name>
    <dbReference type="NCBI Taxonomy" id="304"/>
    <lineage>
        <taxon>Bacteria</taxon>
        <taxon>Pseudomonadati</taxon>
        <taxon>Pseudomonadota</taxon>
        <taxon>Betaproteobacteria</taxon>
        <taxon>Burkholderiales</taxon>
        <taxon>Sphaerotilaceae</taxon>
        <taxon>Roseateles</taxon>
    </lineage>
</organism>
<dbReference type="Pfam" id="PF01850">
    <property type="entry name" value="PIN"/>
    <property type="match status" value="1"/>
</dbReference>
<dbReference type="OrthoDB" id="9798990at2"/>
<dbReference type="InterPro" id="IPR029060">
    <property type="entry name" value="PIN-like_dom_sf"/>
</dbReference>
<proteinExistence type="predicted"/>
<dbReference type="Gene3D" id="3.40.50.1010">
    <property type="entry name" value="5'-nuclease"/>
    <property type="match status" value="1"/>
</dbReference>
<dbReference type="EMBL" id="SMBU01000025">
    <property type="protein sequence ID" value="TCU91524.1"/>
    <property type="molecule type" value="Genomic_DNA"/>
</dbReference>
<dbReference type="Proteomes" id="UP000295110">
    <property type="component" value="Unassembled WGS sequence"/>
</dbReference>